<evidence type="ECO:0000256" key="5">
    <source>
        <dbReference type="ARBA" id="ARBA00022617"/>
    </source>
</evidence>
<keyword evidence="11 16" id="KW-1133">Transmembrane helix</keyword>
<dbReference type="EMBL" id="BK010751">
    <property type="protein sequence ID" value="DAC76951.1"/>
    <property type="molecule type" value="mRNA"/>
</dbReference>
<dbReference type="GO" id="GO:0006123">
    <property type="term" value="P:mitochondrial electron transport, cytochrome c to oxygen"/>
    <property type="evidence" value="ECO:0007669"/>
    <property type="project" value="TreeGrafter"/>
</dbReference>
<feature type="transmembrane region" description="Helical" evidence="16">
    <location>
        <begin position="372"/>
        <end position="397"/>
    </location>
</feature>
<dbReference type="PRINTS" id="PR01165">
    <property type="entry name" value="CYCOXIDASEI"/>
</dbReference>
<dbReference type="PANTHER" id="PTHR10422:SF18">
    <property type="entry name" value="CYTOCHROME C OXIDASE SUBUNIT 1"/>
    <property type="match status" value="1"/>
</dbReference>
<feature type="transmembrane region" description="Helical" evidence="16">
    <location>
        <begin position="16"/>
        <end position="39"/>
    </location>
</feature>
<comment type="catalytic activity">
    <reaction evidence="15">
        <text>4 Fe(II)-[cytochrome c] + O2 + 8 H(+)(in) = 4 Fe(III)-[cytochrome c] + 2 H2O + 4 H(+)(out)</text>
        <dbReference type="Rhea" id="RHEA:11436"/>
        <dbReference type="Rhea" id="RHEA-COMP:10350"/>
        <dbReference type="Rhea" id="RHEA-COMP:14399"/>
        <dbReference type="ChEBI" id="CHEBI:15377"/>
        <dbReference type="ChEBI" id="CHEBI:15378"/>
        <dbReference type="ChEBI" id="CHEBI:15379"/>
        <dbReference type="ChEBI" id="CHEBI:29033"/>
        <dbReference type="ChEBI" id="CHEBI:29034"/>
        <dbReference type="EC" id="7.1.1.9"/>
    </reaction>
</comment>
<dbReference type="GO" id="GO:0045277">
    <property type="term" value="C:respiratory chain complex IV"/>
    <property type="evidence" value="ECO:0007669"/>
    <property type="project" value="InterPro"/>
</dbReference>
<feature type="transmembrane region" description="Helical" evidence="16">
    <location>
        <begin position="409"/>
        <end position="431"/>
    </location>
</feature>
<dbReference type="PROSITE" id="PS00077">
    <property type="entry name" value="COX1_CUB"/>
    <property type="match status" value="1"/>
</dbReference>
<gene>
    <name evidence="18" type="primary">cox1</name>
</gene>
<evidence type="ECO:0000256" key="11">
    <source>
        <dbReference type="ARBA" id="ARBA00022989"/>
    </source>
</evidence>
<evidence type="ECO:0000256" key="6">
    <source>
        <dbReference type="ARBA" id="ARBA00022660"/>
    </source>
</evidence>
<evidence type="ECO:0000259" key="17">
    <source>
        <dbReference type="PROSITE" id="PS50855"/>
    </source>
</evidence>
<comment type="similarity">
    <text evidence="15">Belongs to the heme-copper respiratory oxidase family.</text>
</comment>
<dbReference type="AlphaFoldDB" id="A0A499W6J8"/>
<reference evidence="18" key="2">
    <citation type="submission" date="2019-02" db="EMBL/GenBank/DDBJ databases">
        <authorList>
            <person name="Nibert M.L."/>
            <person name="Manny A.R."/>
            <person name="Debat H.J."/>
        </authorList>
    </citation>
    <scope>NUCLEOTIDE SEQUENCE</scope>
    <source>
        <strain evidence="18">Berkeley</strain>
    </source>
</reference>
<feature type="transmembrane region" description="Helical" evidence="16">
    <location>
        <begin position="59"/>
        <end position="92"/>
    </location>
</feature>
<keyword evidence="4 15" id="KW-0813">Transport</keyword>
<dbReference type="InterPro" id="IPR023615">
    <property type="entry name" value="Cyt_c_Oxase_su1_BS"/>
</dbReference>
<keyword evidence="7 15" id="KW-0812">Transmembrane</keyword>
<feature type="transmembrane region" description="Helical" evidence="16">
    <location>
        <begin position="148"/>
        <end position="173"/>
    </location>
</feature>
<protein>
    <recommendedName>
        <fullName evidence="15">Cytochrome c oxidase subunit 1</fullName>
        <ecNumber evidence="15">7.1.1.9</ecNumber>
    </recommendedName>
</protein>
<keyword evidence="14 15" id="KW-0472">Membrane</keyword>
<geneLocation type="mitochondrion" evidence="18"/>
<proteinExistence type="evidence at transcript level"/>
<feature type="transmembrane region" description="Helical" evidence="16">
    <location>
        <begin position="309"/>
        <end position="328"/>
    </location>
</feature>
<comment type="function">
    <text evidence="15">Component of the cytochrome c oxidase, the last enzyme in the mitochondrial electron transport chain which drives oxidative phosphorylation. The respiratory chain contains 3 multisubunit complexes succinate dehydrogenase (complex II, CII), ubiquinol-cytochrome c oxidoreductase (cytochrome b-c1 complex, complex III, CIII) and cytochrome c oxidase (complex IV, CIV), that cooperate to transfer electrons derived from NADH and succinate to molecular oxygen, creating an electrochemical gradient over the inner membrane that drives transmembrane transport and the ATP synthase. Cytochrome c oxidase is the component of the respiratory chain that catalyzes the reduction of oxygen to water. Electrons originating from reduced cytochrome c in the intermembrane space (IMS) are transferred via the dinuclear copper A center (CU(A)) of subunit 2 and heme A of subunit 1 to the active site in subunit 1, a binuclear center (BNC) formed by heme A3 and copper B (CU(B)). The BNC reduces molecular oxygen to 2 water molecules using 4 electrons from cytochrome c in the IMS and 4 protons from the mitochondrial matrix.</text>
</comment>
<feature type="transmembrane region" description="Helical" evidence="16">
    <location>
        <begin position="451"/>
        <end position="474"/>
    </location>
</feature>
<feature type="transmembrane region" description="Helical" evidence="16">
    <location>
        <begin position="268"/>
        <end position="289"/>
    </location>
</feature>
<comment type="subcellular location">
    <subcellularLocation>
        <location evidence="2">Membrane</location>
        <topology evidence="2">Multi-pass membrane protein</topology>
    </subcellularLocation>
    <subcellularLocation>
        <location evidence="15">Mitochondrion inner membrane</location>
        <topology evidence="15">Multi-pass membrane protein</topology>
    </subcellularLocation>
</comment>
<dbReference type="EC" id="7.1.1.9" evidence="15"/>
<keyword evidence="9" id="KW-1278">Translocase</keyword>
<accession>A0A499W6J8</accession>
<dbReference type="CDD" id="cd01663">
    <property type="entry name" value="Cyt_c_Oxidase_I"/>
    <property type="match status" value="1"/>
</dbReference>
<evidence type="ECO:0000256" key="14">
    <source>
        <dbReference type="ARBA" id="ARBA00023136"/>
    </source>
</evidence>
<dbReference type="GO" id="GO:0020037">
    <property type="term" value="F:heme binding"/>
    <property type="evidence" value="ECO:0007669"/>
    <property type="project" value="InterPro"/>
</dbReference>
<evidence type="ECO:0000256" key="10">
    <source>
        <dbReference type="ARBA" id="ARBA00022982"/>
    </source>
</evidence>
<dbReference type="Gene3D" id="1.20.210.10">
    <property type="entry name" value="Cytochrome c oxidase-like, subunit I domain"/>
    <property type="match status" value="1"/>
</dbReference>
<keyword evidence="8 15" id="KW-0479">Metal-binding</keyword>
<dbReference type="FunFam" id="1.20.210.10:FF:000001">
    <property type="entry name" value="Cytochrome c oxidase subunit 1"/>
    <property type="match status" value="1"/>
</dbReference>
<name>A0A499W6J8_9FUNG</name>
<feature type="transmembrane region" description="Helical" evidence="16">
    <location>
        <begin position="104"/>
        <end position="128"/>
    </location>
</feature>
<evidence type="ECO:0000256" key="15">
    <source>
        <dbReference type="RuleBase" id="RU000369"/>
    </source>
</evidence>
<evidence type="ECO:0000256" key="12">
    <source>
        <dbReference type="ARBA" id="ARBA00023004"/>
    </source>
</evidence>
<dbReference type="GO" id="GO:0015990">
    <property type="term" value="P:electron transport coupled proton transport"/>
    <property type="evidence" value="ECO:0007669"/>
    <property type="project" value="TreeGrafter"/>
</dbReference>
<evidence type="ECO:0000256" key="4">
    <source>
        <dbReference type="ARBA" id="ARBA00022448"/>
    </source>
</evidence>
<organism evidence="18">
    <name type="scientific">Entomophthora muscae</name>
    <dbReference type="NCBI Taxonomy" id="34485"/>
    <lineage>
        <taxon>Eukaryota</taxon>
        <taxon>Fungi</taxon>
        <taxon>Fungi incertae sedis</taxon>
        <taxon>Zoopagomycota</taxon>
        <taxon>Entomophthoromycotina</taxon>
        <taxon>Entomophthoromycetes</taxon>
        <taxon>Entomophthorales</taxon>
        <taxon>Entomophthoraceae</taxon>
        <taxon>Entomophthora</taxon>
    </lineage>
</organism>
<evidence type="ECO:0000256" key="1">
    <source>
        <dbReference type="ARBA" id="ARBA00001971"/>
    </source>
</evidence>
<keyword evidence="13 15" id="KW-0186">Copper</keyword>
<evidence type="ECO:0000256" key="7">
    <source>
        <dbReference type="ARBA" id="ARBA00022692"/>
    </source>
</evidence>
<evidence type="ECO:0000256" key="3">
    <source>
        <dbReference type="ARBA" id="ARBA00004673"/>
    </source>
</evidence>
<dbReference type="SUPFAM" id="SSF81442">
    <property type="entry name" value="Cytochrome c oxidase subunit I-like"/>
    <property type="match status" value="1"/>
</dbReference>
<evidence type="ECO:0000313" key="18">
    <source>
        <dbReference type="EMBL" id="DAC76951.1"/>
    </source>
</evidence>
<reference evidence="18" key="1">
    <citation type="journal article" date="2019" name="Viruses">
        <title>Mitovirus and Mitochondrial Coding Sequences from Basal Fungus Entomophthora muscae.</title>
        <authorList>
            <person name="Nibert M."/>
            <person name="Debat H."/>
            <person name="Manny A."/>
            <person name="Grigoriev I."/>
            <person name="De Fine Licht H."/>
        </authorList>
    </citation>
    <scope>NUCLEOTIDE SEQUENCE</scope>
    <source>
        <strain evidence="18">Berkeley</strain>
    </source>
</reference>
<dbReference type="UniPathway" id="UPA00705"/>
<evidence type="ECO:0000256" key="2">
    <source>
        <dbReference type="ARBA" id="ARBA00004141"/>
    </source>
</evidence>
<feature type="transmembrane region" description="Helical" evidence="16">
    <location>
        <begin position="232"/>
        <end position="256"/>
    </location>
</feature>
<dbReference type="InterPro" id="IPR036927">
    <property type="entry name" value="Cyt_c_oxase-like_su1_sf"/>
</dbReference>
<keyword evidence="5 15" id="KW-0349">Heme</keyword>
<evidence type="ECO:0000256" key="13">
    <source>
        <dbReference type="ARBA" id="ARBA00023008"/>
    </source>
</evidence>
<evidence type="ECO:0000256" key="9">
    <source>
        <dbReference type="ARBA" id="ARBA00022967"/>
    </source>
</evidence>
<dbReference type="InterPro" id="IPR033944">
    <property type="entry name" value="Cyt_c_oxase_su1_dom"/>
</dbReference>
<keyword evidence="10 15" id="KW-0249">Electron transport</keyword>
<dbReference type="PROSITE" id="PS50855">
    <property type="entry name" value="COX1"/>
    <property type="match status" value="1"/>
</dbReference>
<keyword evidence="15" id="KW-0999">Mitochondrion inner membrane</keyword>
<keyword evidence="6 15" id="KW-0679">Respiratory chain</keyword>
<feature type="transmembrane region" description="Helical" evidence="16">
    <location>
        <begin position="185"/>
        <end position="212"/>
    </location>
</feature>
<dbReference type="PANTHER" id="PTHR10422">
    <property type="entry name" value="CYTOCHROME C OXIDASE SUBUNIT 1"/>
    <property type="match status" value="1"/>
</dbReference>
<comment type="cofactor">
    <cofactor evidence="1">
        <name>heme</name>
        <dbReference type="ChEBI" id="CHEBI:30413"/>
    </cofactor>
</comment>
<dbReference type="InterPro" id="IPR000883">
    <property type="entry name" value="Cyt_C_Oxase_1"/>
</dbReference>
<evidence type="ECO:0000256" key="8">
    <source>
        <dbReference type="ARBA" id="ARBA00022723"/>
    </source>
</evidence>
<sequence length="528" mass="58243">MYAIRWLYSTNARDIGVLYLIFAILAGLIGTVLSIIIRLELGGAGVQYLQGDNQLYNVVVTAHAFVMIFFMVMPALIGGFGNFIVPVMIGAADMAFPRLNNISFWLLPPSLILLLLSSLVENGAGTGWTVYPPLSSIQAHSGGSVDLAIFSLHLAGISSMLGAINFLTTIINMRAPGMSWHKLPLFVWAVFITAILLLLSLPVLAGGITMLLTDRNFNSSFYDPSAGGDPVLYQHIFWFFGHPEVYILIIPGFGIISHVISTYSGKRVFGYLGMIYALASIGILGFIVWSHHMFTVGLDVDTRAYFTSATLIIAVPTGIKIFSWLATIYGGSIRFSTPMLFSMGFIFLFTVGGLTGVILANASLDIALHDTYYVVAHFHYVLSMGAVFALFAAFYYWIGKITGKQYNELLGQIHFYTMFVGVNITFFPMHFLGLAGMPRRIPDYPDAFIGWNYIASLGSIISLVSTVLFLYIVYDLLTNEVEASDGADVENEYFISRWSTKYAQTLEWSLTSPPGFHCYNSLPTFLTK</sequence>
<dbReference type="Pfam" id="PF00115">
    <property type="entry name" value="COX1"/>
    <property type="match status" value="1"/>
</dbReference>
<evidence type="ECO:0000256" key="16">
    <source>
        <dbReference type="SAM" id="Phobius"/>
    </source>
</evidence>
<keyword evidence="12 15" id="KW-0408">Iron</keyword>
<feature type="domain" description="Cytochrome oxidase subunit I profile" evidence="17">
    <location>
        <begin position="1"/>
        <end position="526"/>
    </location>
</feature>
<feature type="transmembrane region" description="Helical" evidence="16">
    <location>
        <begin position="340"/>
        <end position="360"/>
    </location>
</feature>
<comment type="pathway">
    <text evidence="3 15">Energy metabolism; oxidative phosphorylation.</text>
</comment>
<dbReference type="GO" id="GO:0005743">
    <property type="term" value="C:mitochondrial inner membrane"/>
    <property type="evidence" value="ECO:0007669"/>
    <property type="project" value="UniProtKB-SubCell"/>
</dbReference>
<keyword evidence="15 18" id="KW-0496">Mitochondrion</keyword>
<dbReference type="GO" id="GO:0046872">
    <property type="term" value="F:metal ion binding"/>
    <property type="evidence" value="ECO:0007669"/>
    <property type="project" value="UniProtKB-KW"/>
</dbReference>
<dbReference type="GO" id="GO:0004129">
    <property type="term" value="F:cytochrome-c oxidase activity"/>
    <property type="evidence" value="ECO:0007669"/>
    <property type="project" value="UniProtKB-EC"/>
</dbReference>
<dbReference type="InterPro" id="IPR023616">
    <property type="entry name" value="Cyt_c_oxase-like_su1_dom"/>
</dbReference>